<feature type="compositionally biased region" description="Low complexity" evidence="6">
    <location>
        <begin position="226"/>
        <end position="238"/>
    </location>
</feature>
<proteinExistence type="predicted"/>
<evidence type="ECO:0000256" key="3">
    <source>
        <dbReference type="ARBA" id="ARBA00022490"/>
    </source>
</evidence>
<evidence type="ECO:0000259" key="7">
    <source>
        <dbReference type="PROSITE" id="PS51917"/>
    </source>
</evidence>
<feature type="region of interest" description="Disordered" evidence="6">
    <location>
        <begin position="143"/>
        <end position="238"/>
    </location>
</feature>
<reference evidence="8 9" key="1">
    <citation type="submission" date="2016-06" db="EMBL/GenBank/DDBJ databases">
        <authorList>
            <person name="Kjaerup R.B."/>
            <person name="Dalgaard T.S."/>
            <person name="Juul-Madsen H.R."/>
        </authorList>
    </citation>
    <scope>NUCLEOTIDE SEQUENCE [LARGE SCALE GENOMIC DNA]</scope>
</reference>
<dbReference type="PROSITE" id="PS51917">
    <property type="entry name" value="PRU"/>
    <property type="match status" value="1"/>
</dbReference>
<dbReference type="GO" id="GO:0061133">
    <property type="term" value="F:endopeptidase activator activity"/>
    <property type="evidence" value="ECO:0007669"/>
    <property type="project" value="TreeGrafter"/>
</dbReference>
<feature type="domain" description="Pru" evidence="7">
    <location>
        <begin position="1"/>
        <end position="134"/>
    </location>
</feature>
<comment type="subcellular location">
    <subcellularLocation>
        <location evidence="2">Cytoplasm</location>
    </subcellularLocation>
    <subcellularLocation>
        <location evidence="1">Nucleus</location>
    </subcellularLocation>
</comment>
<dbReference type="Pfam" id="PF04683">
    <property type="entry name" value="Rpn13_ADRM1_Pru"/>
    <property type="match status" value="1"/>
</dbReference>
<dbReference type="PANTHER" id="PTHR12225">
    <property type="entry name" value="ADHESION REGULATING MOLECULE 1 110 KDA CELL MEMBRANE GLYCOPROTEIN"/>
    <property type="match status" value="1"/>
</dbReference>
<feature type="compositionally biased region" description="Basic and acidic residues" evidence="6">
    <location>
        <begin position="185"/>
        <end position="207"/>
    </location>
</feature>
<dbReference type="GO" id="GO:0070628">
    <property type="term" value="F:proteasome binding"/>
    <property type="evidence" value="ECO:0007669"/>
    <property type="project" value="TreeGrafter"/>
</dbReference>
<keyword evidence="9" id="KW-1185">Reference proteome</keyword>
<feature type="compositionally biased region" description="Acidic residues" evidence="6">
    <location>
        <begin position="152"/>
        <end position="161"/>
    </location>
</feature>
<keyword evidence="5" id="KW-0539">Nucleus</keyword>
<protein>
    <recommendedName>
        <fullName evidence="7">Pru domain-containing protein</fullName>
    </recommendedName>
</protein>
<dbReference type="GO" id="GO:0005634">
    <property type="term" value="C:nucleus"/>
    <property type="evidence" value="ECO:0007669"/>
    <property type="project" value="UniProtKB-SubCell"/>
</dbReference>
<dbReference type="PANTHER" id="PTHR12225:SF0">
    <property type="entry name" value="PROTEASOMAL UBIQUITIN RECEPTOR ADRM1"/>
    <property type="match status" value="1"/>
</dbReference>
<dbReference type="InterPro" id="IPR038633">
    <property type="entry name" value="Rpn13/ADRM1_Pru_sf"/>
</dbReference>
<evidence type="ECO:0000256" key="4">
    <source>
        <dbReference type="ARBA" id="ARBA00022942"/>
    </source>
</evidence>
<dbReference type="InterPro" id="IPR006773">
    <property type="entry name" value="Rpn13/ADRM1"/>
</dbReference>
<dbReference type="AlphaFoldDB" id="A0A1X7RG74"/>
<keyword evidence="3" id="KW-0963">Cytoplasm</keyword>
<evidence type="ECO:0000256" key="6">
    <source>
        <dbReference type="SAM" id="MobiDB-lite"/>
    </source>
</evidence>
<dbReference type="Gene3D" id="2.30.29.70">
    <property type="entry name" value="Proteasomal ubiquitin receptor Rpn13/ADRM1"/>
    <property type="match status" value="1"/>
</dbReference>
<dbReference type="Gene3D" id="1.10.2020.20">
    <property type="match status" value="1"/>
</dbReference>
<organism evidence="8 9">
    <name type="scientific">Zymoseptoria tritici (strain ST99CH_3D7)</name>
    <dbReference type="NCBI Taxonomy" id="1276538"/>
    <lineage>
        <taxon>Eukaryota</taxon>
        <taxon>Fungi</taxon>
        <taxon>Dikarya</taxon>
        <taxon>Ascomycota</taxon>
        <taxon>Pezizomycotina</taxon>
        <taxon>Dothideomycetes</taxon>
        <taxon>Dothideomycetidae</taxon>
        <taxon>Mycosphaerellales</taxon>
        <taxon>Mycosphaerellaceae</taxon>
        <taxon>Zymoseptoria</taxon>
    </lineage>
</organism>
<evidence type="ECO:0000313" key="8">
    <source>
        <dbReference type="EMBL" id="SMQ46412.1"/>
    </source>
</evidence>
<evidence type="ECO:0000313" key="9">
    <source>
        <dbReference type="Proteomes" id="UP000215127"/>
    </source>
</evidence>
<name>A0A1X7RG74_ZYMT9</name>
<evidence type="ECO:0000256" key="1">
    <source>
        <dbReference type="ARBA" id="ARBA00004123"/>
    </source>
</evidence>
<sequence>MAEAPLITFKAGLCDFHGRKVTPKGTAGYLYIYSEDDLLHFCWRPRSAPSTEPDLDLIMFPQDGHFYPLVKQQGAEDLHSPTNGRIFVLKFTSSSQKYFFWMQSKSQSRAGHLSWFSQRDQRLGQIIDALLQGEDVDVDGEIADLRAGGGGDDGDNDDLMDLDGGSGLERHETGGAGQDATGGDPRTEGEASREGGEDGGRAPRDTDDVVQNFLRSLNGGAGMTGASASQSQQQQADKPFTTLSDLLPSSTTTSYISTATPAQIDELCTLLPPELFLLAQESDSSTSAAESTPAAAQAAIEALSTEQKKTVINRVLRSPQLQQSLASLTVALRDGGLPMIGEALGLKVENGGMIKHGSMPLGGGEAVEAFVKGVKKTVEEEGKGSKRGSVTALAFTVAVQHEWRPQNHPYVELQARKPRGVKMSGYPHYNLSKSATTTSGLMTRQSV</sequence>
<keyword evidence="4" id="KW-0647">Proteasome</keyword>
<evidence type="ECO:0000256" key="2">
    <source>
        <dbReference type="ARBA" id="ARBA00004496"/>
    </source>
</evidence>
<gene>
    <name evidence="8" type="ORF">ZT3D7_G1558</name>
</gene>
<dbReference type="Proteomes" id="UP000215127">
    <property type="component" value="Chromosome 1"/>
</dbReference>
<evidence type="ECO:0000256" key="5">
    <source>
        <dbReference type="ARBA" id="ARBA00023242"/>
    </source>
</evidence>
<dbReference type="InterPro" id="IPR044868">
    <property type="entry name" value="Rpn13/ADRM1_Pru"/>
</dbReference>
<accession>A0A1X7RG74</accession>
<dbReference type="GO" id="GO:0005737">
    <property type="term" value="C:cytoplasm"/>
    <property type="evidence" value="ECO:0007669"/>
    <property type="project" value="UniProtKB-SubCell"/>
</dbReference>
<dbReference type="STRING" id="1276538.A0A1X7RG74"/>
<dbReference type="InterPro" id="IPR038108">
    <property type="entry name" value="RPN13_DEUBAD_sf"/>
</dbReference>
<dbReference type="EMBL" id="LT853692">
    <property type="protein sequence ID" value="SMQ46412.1"/>
    <property type="molecule type" value="Genomic_DNA"/>
</dbReference>
<dbReference type="GO" id="GO:0008541">
    <property type="term" value="C:proteasome regulatory particle, lid subcomplex"/>
    <property type="evidence" value="ECO:0007669"/>
    <property type="project" value="TreeGrafter"/>
</dbReference>